<comment type="caution">
    <text evidence="4">The sequence shown here is derived from an EMBL/GenBank/DDBJ whole genome shotgun (WGS) entry which is preliminary data.</text>
</comment>
<dbReference type="Proteomes" id="UP000762676">
    <property type="component" value="Unassembled WGS sequence"/>
</dbReference>
<reference evidence="4 5" key="1">
    <citation type="journal article" date="2021" name="Elife">
        <title>Chloroplast acquisition without the gene transfer in kleptoplastic sea slugs, Plakobranchus ocellatus.</title>
        <authorList>
            <person name="Maeda T."/>
            <person name="Takahashi S."/>
            <person name="Yoshida T."/>
            <person name="Shimamura S."/>
            <person name="Takaki Y."/>
            <person name="Nagai Y."/>
            <person name="Toyoda A."/>
            <person name="Suzuki Y."/>
            <person name="Arimoto A."/>
            <person name="Ishii H."/>
            <person name="Satoh N."/>
            <person name="Nishiyama T."/>
            <person name="Hasebe M."/>
            <person name="Maruyama T."/>
            <person name="Minagawa J."/>
            <person name="Obokata J."/>
            <person name="Shigenobu S."/>
        </authorList>
    </citation>
    <scope>NUCLEOTIDE SEQUENCE [LARGE SCALE GENOMIC DNA]</scope>
</reference>
<evidence type="ECO:0000256" key="2">
    <source>
        <dbReference type="ARBA" id="ARBA00022832"/>
    </source>
</evidence>
<keyword evidence="2" id="KW-0276">Fatty acid metabolism</keyword>
<sequence>MSGNSSQVSDGAAAVVLMKRSEAQRRGLPILGILRSFAVKGCPADVMGIGPTVAIPLALKKC</sequence>
<dbReference type="SUPFAM" id="SSF53901">
    <property type="entry name" value="Thiolase-like"/>
    <property type="match status" value="1"/>
</dbReference>
<accession>A0AAV4FJV9</accession>
<dbReference type="GO" id="GO:0010124">
    <property type="term" value="P:phenylacetate catabolic process"/>
    <property type="evidence" value="ECO:0007669"/>
    <property type="project" value="TreeGrafter"/>
</dbReference>
<dbReference type="GO" id="GO:0005777">
    <property type="term" value="C:peroxisome"/>
    <property type="evidence" value="ECO:0007669"/>
    <property type="project" value="TreeGrafter"/>
</dbReference>
<dbReference type="EC" id="2.3.1.9" evidence="1"/>
<dbReference type="GO" id="GO:0006635">
    <property type="term" value="P:fatty acid beta-oxidation"/>
    <property type="evidence" value="ECO:0007669"/>
    <property type="project" value="TreeGrafter"/>
</dbReference>
<dbReference type="Gene3D" id="3.40.47.10">
    <property type="match status" value="2"/>
</dbReference>
<evidence type="ECO:0000313" key="4">
    <source>
        <dbReference type="EMBL" id="GFR73354.1"/>
    </source>
</evidence>
<feature type="non-terminal residue" evidence="4">
    <location>
        <position position="62"/>
    </location>
</feature>
<evidence type="ECO:0000256" key="3">
    <source>
        <dbReference type="ARBA" id="ARBA00023098"/>
    </source>
</evidence>
<organism evidence="4 5">
    <name type="scientific">Elysia marginata</name>
    <dbReference type="NCBI Taxonomy" id="1093978"/>
    <lineage>
        <taxon>Eukaryota</taxon>
        <taxon>Metazoa</taxon>
        <taxon>Spiralia</taxon>
        <taxon>Lophotrochozoa</taxon>
        <taxon>Mollusca</taxon>
        <taxon>Gastropoda</taxon>
        <taxon>Heterobranchia</taxon>
        <taxon>Euthyneura</taxon>
        <taxon>Panpulmonata</taxon>
        <taxon>Sacoglossa</taxon>
        <taxon>Placobranchoidea</taxon>
        <taxon>Plakobranchidae</taxon>
        <taxon>Elysia</taxon>
    </lineage>
</organism>
<name>A0AAV4FJV9_9GAST</name>
<dbReference type="PANTHER" id="PTHR43853:SF8">
    <property type="entry name" value="3-KETOACYL-COA THIOLASE, PEROXISOMAL"/>
    <property type="match status" value="1"/>
</dbReference>
<protein>
    <recommendedName>
        <fullName evidence="1">acetyl-CoA C-acetyltransferase</fullName>
        <ecNumber evidence="1">2.3.1.9</ecNumber>
    </recommendedName>
</protein>
<evidence type="ECO:0000313" key="5">
    <source>
        <dbReference type="Proteomes" id="UP000762676"/>
    </source>
</evidence>
<keyword evidence="5" id="KW-1185">Reference proteome</keyword>
<dbReference type="AlphaFoldDB" id="A0AAV4FJV9"/>
<dbReference type="InterPro" id="IPR050215">
    <property type="entry name" value="Thiolase-like_sf_Thiolase"/>
</dbReference>
<dbReference type="GO" id="GO:0003985">
    <property type="term" value="F:acetyl-CoA C-acetyltransferase activity"/>
    <property type="evidence" value="ECO:0007669"/>
    <property type="project" value="UniProtKB-EC"/>
</dbReference>
<gene>
    <name evidence="4" type="ORF">ElyMa_003865500</name>
</gene>
<evidence type="ECO:0000256" key="1">
    <source>
        <dbReference type="ARBA" id="ARBA00012705"/>
    </source>
</evidence>
<dbReference type="InterPro" id="IPR016039">
    <property type="entry name" value="Thiolase-like"/>
</dbReference>
<dbReference type="EMBL" id="BMAT01007883">
    <property type="protein sequence ID" value="GFR73354.1"/>
    <property type="molecule type" value="Genomic_DNA"/>
</dbReference>
<proteinExistence type="predicted"/>
<keyword evidence="3" id="KW-0443">Lipid metabolism</keyword>
<dbReference type="PANTHER" id="PTHR43853">
    <property type="entry name" value="3-KETOACYL-COA THIOLASE, PEROXISOMAL"/>
    <property type="match status" value="1"/>
</dbReference>